<dbReference type="InterPro" id="IPR006059">
    <property type="entry name" value="SBP"/>
</dbReference>
<dbReference type="Gene3D" id="3.40.190.10">
    <property type="entry name" value="Periplasmic binding protein-like II"/>
    <property type="match status" value="1"/>
</dbReference>
<dbReference type="SUPFAM" id="SSF53850">
    <property type="entry name" value="Periplasmic binding protein-like II"/>
    <property type="match status" value="1"/>
</dbReference>
<dbReference type="RefSeq" id="WP_002530918.1">
    <property type="nucleotide sequence ID" value="NZ_CAMHWY010000007.1"/>
</dbReference>
<dbReference type="AlphaFoldDB" id="A0AAD0QN69"/>
<proteinExistence type="predicted"/>
<evidence type="ECO:0000313" key="3">
    <source>
        <dbReference type="Proteomes" id="UP000256621"/>
    </source>
</evidence>
<dbReference type="Proteomes" id="UP000256621">
    <property type="component" value="Chromosome"/>
</dbReference>
<organism evidence="2 3">
    <name type="scientific">Cutibacterium acnes</name>
    <name type="common">Propionibacterium acnes</name>
    <dbReference type="NCBI Taxonomy" id="1747"/>
    <lineage>
        <taxon>Bacteria</taxon>
        <taxon>Bacillati</taxon>
        <taxon>Actinomycetota</taxon>
        <taxon>Actinomycetes</taxon>
        <taxon>Propionibacteriales</taxon>
        <taxon>Propionibacteriaceae</taxon>
        <taxon>Cutibacterium</taxon>
    </lineage>
</organism>
<accession>A0AAD0QN69</accession>
<name>A0AAD0QN69_CUTAC</name>
<feature type="compositionally biased region" description="Basic residues" evidence="1">
    <location>
        <begin position="330"/>
        <end position="339"/>
    </location>
</feature>
<protein>
    <submittedName>
        <fullName evidence="2">Extracellular solute-binding protein</fullName>
    </submittedName>
</protein>
<dbReference type="InterPro" id="IPR050490">
    <property type="entry name" value="Bact_solute-bd_prot1"/>
</dbReference>
<gene>
    <name evidence="2" type="ORF">DXN06_04640</name>
</gene>
<reference evidence="2 3" key="1">
    <citation type="submission" date="2018-08" db="EMBL/GenBank/DDBJ databases">
        <title>Genome sequencing of Cutibacterium acnes KCOM 1315.</title>
        <authorList>
            <person name="Kook J.-K."/>
            <person name="Park S.-N."/>
            <person name="Lim Y.K."/>
        </authorList>
    </citation>
    <scope>NUCLEOTIDE SEQUENCE [LARGE SCALE GENOMIC DNA]</scope>
    <source>
        <strain evidence="2 3">KCOM 1315</strain>
    </source>
</reference>
<dbReference type="Pfam" id="PF01547">
    <property type="entry name" value="SBP_bac_1"/>
    <property type="match status" value="1"/>
</dbReference>
<dbReference type="PANTHER" id="PTHR43649:SF12">
    <property type="entry name" value="DIACETYLCHITOBIOSE BINDING PROTEIN DASA"/>
    <property type="match status" value="1"/>
</dbReference>
<sequence length="406" mass="44941">MEVLMSDSLPISRRRDLGLGATLAAGVGLSACGEGGDKGGSATAKASQLNLDTLSGEITFQAQGLKGTFDGFFNDLIKKFEKEHSGCTIKWTDLPGTDDFDTTMVTQASNGTMADVVNMPSSTIMALSRADYLLDIETSVPGIGDKFVPDVWGKLKLGKDNEHTALPWYFGPFVVTYNKDIFKDVGLDPEIPPKTMTEYLDFAKKITAAGKQAVYGNTSWYMLAEWRALGVKVMNDDFTKFTFASESNALLWLTTMADMYAKGEFRRTRLPGASIGPRSTVKDPWLSARRMRPFFATSKRMPPRHMPVPVLAQSLSMTASSRCFPGNTSRSRRRPRTLRSRPLSQSGSPVWTRARMPSLRLAPSAPRKRPRLRPTCLTSMSRMASAPRWLTMSTLPLWVIPSRRMP</sequence>
<dbReference type="PANTHER" id="PTHR43649">
    <property type="entry name" value="ARABINOSE-BINDING PROTEIN-RELATED"/>
    <property type="match status" value="1"/>
</dbReference>
<dbReference type="EMBL" id="CP031442">
    <property type="protein sequence ID" value="AXM06509.1"/>
    <property type="molecule type" value="Genomic_DNA"/>
</dbReference>
<evidence type="ECO:0000256" key="1">
    <source>
        <dbReference type="SAM" id="MobiDB-lite"/>
    </source>
</evidence>
<feature type="region of interest" description="Disordered" evidence="1">
    <location>
        <begin position="320"/>
        <end position="378"/>
    </location>
</feature>
<evidence type="ECO:0000313" key="2">
    <source>
        <dbReference type="EMBL" id="AXM06509.1"/>
    </source>
</evidence>